<dbReference type="PROSITE" id="PS50076">
    <property type="entry name" value="DNAJ_2"/>
    <property type="match status" value="1"/>
</dbReference>
<dbReference type="InterPro" id="IPR036869">
    <property type="entry name" value="J_dom_sf"/>
</dbReference>
<accession>G0UU23</accession>
<feature type="transmembrane region" description="Helical" evidence="7">
    <location>
        <begin position="350"/>
        <end position="376"/>
    </location>
</feature>
<dbReference type="PROSITE" id="PS00636">
    <property type="entry name" value="DNAJ_1"/>
    <property type="match status" value="1"/>
</dbReference>
<organism evidence="9">
    <name type="scientific">Trypanosoma congolense (strain IL3000)</name>
    <dbReference type="NCBI Taxonomy" id="1068625"/>
    <lineage>
        <taxon>Eukaryota</taxon>
        <taxon>Discoba</taxon>
        <taxon>Euglenozoa</taxon>
        <taxon>Kinetoplastea</taxon>
        <taxon>Metakinetoplastina</taxon>
        <taxon>Trypanosomatida</taxon>
        <taxon>Trypanosomatidae</taxon>
        <taxon>Trypanosoma</taxon>
        <taxon>Nannomonas</taxon>
    </lineage>
</organism>
<keyword evidence="4" id="KW-0143">Chaperone</keyword>
<dbReference type="InterPro" id="IPR001623">
    <property type="entry name" value="DnaJ_domain"/>
</dbReference>
<dbReference type="SMART" id="SM00271">
    <property type="entry name" value="DnaJ"/>
    <property type="match status" value="1"/>
</dbReference>
<keyword evidence="7" id="KW-0812">Transmembrane</keyword>
<keyword evidence="5" id="KW-0449">Lipoprotein</keyword>
<evidence type="ECO:0000256" key="4">
    <source>
        <dbReference type="ARBA" id="ARBA00023186"/>
    </source>
</evidence>
<keyword evidence="7" id="KW-1133">Transmembrane helix</keyword>
<keyword evidence="3" id="KW-0564">Palmitate</keyword>
<sequence>MFQRKCSGSLYTLMGLDESATEKEIKKSYRRLALSLHPDKTGGTTTEQFTRVQEAYDILSDKQQRRAYDTFGKEGIDALNTLNNMNIPPNVYGFRAVCFILMVCSLILLLQLELIIIRQDYQMSWSWPLLLIPLWATLTPFFIFGLVLLAAGTRRLEFSNIYVGLELLTLVGAVVACAFAVWGAIKWSIALLPAMALYALCCGHVIPQMSPSRFLQYAEGDNEPSFHCGKFFVFILRTLFEKACGGTFFAFAMFRATQDNSPGTGGLLSFWLVSSPLIVYLTLQTLVDLCLCIFGGNTQEASESIPQANTSGLSFIFDSGLLYMVCMTALKANVVINGWTGGFNPSLAVIVIPLQLFLVFLVFFTSFLFCTASWIFDASLLGAENEQDNEAASLFGGAASWHADYQQVPGDGSSEEKKKLSEFV</sequence>
<evidence type="ECO:0000256" key="7">
    <source>
        <dbReference type="SAM" id="Phobius"/>
    </source>
</evidence>
<feature type="region of interest" description="Disordered" evidence="6">
    <location>
        <begin position="405"/>
        <end position="424"/>
    </location>
</feature>
<feature type="compositionally biased region" description="Basic and acidic residues" evidence="6">
    <location>
        <begin position="414"/>
        <end position="424"/>
    </location>
</feature>
<feature type="transmembrane region" description="Helical" evidence="7">
    <location>
        <begin position="161"/>
        <end position="181"/>
    </location>
</feature>
<protein>
    <submittedName>
        <fullName evidence="9">Uncharacterized protein TCIL3000_9_2840</fullName>
    </submittedName>
</protein>
<proteinExistence type="predicted"/>
<feature type="transmembrane region" description="Helical" evidence="7">
    <location>
        <begin position="239"/>
        <end position="257"/>
    </location>
</feature>
<evidence type="ECO:0000256" key="1">
    <source>
        <dbReference type="ARBA" id="ARBA00004635"/>
    </source>
</evidence>
<dbReference type="PANTHER" id="PTHR44027:SF7">
    <property type="entry name" value="DNAJ HOMOLOG SUBFAMILY C MEMBER 5 HOMOLOG"/>
    <property type="match status" value="1"/>
</dbReference>
<evidence type="ECO:0000313" key="9">
    <source>
        <dbReference type="EMBL" id="CCC92887.1"/>
    </source>
</evidence>
<dbReference type="PRINTS" id="PR00625">
    <property type="entry name" value="JDOMAIN"/>
</dbReference>
<dbReference type="InterPro" id="IPR051434">
    <property type="entry name" value="DnaJ_C_subfamily_member5"/>
</dbReference>
<evidence type="ECO:0000256" key="5">
    <source>
        <dbReference type="ARBA" id="ARBA00023288"/>
    </source>
</evidence>
<keyword evidence="2 7" id="KW-0472">Membrane</keyword>
<dbReference type="VEuPathDB" id="TriTrypDB:TcIL3000_9_2840"/>
<dbReference type="AlphaFoldDB" id="G0UU23"/>
<dbReference type="SUPFAM" id="SSF46565">
    <property type="entry name" value="Chaperone J-domain"/>
    <property type="match status" value="1"/>
</dbReference>
<name>G0UU23_TRYCI</name>
<dbReference type="PANTHER" id="PTHR44027">
    <property type="entry name" value="DNAJ HOMOLOG SUBFAMILY C MEMBER 5 HOMOLOG"/>
    <property type="match status" value="1"/>
</dbReference>
<dbReference type="Pfam" id="PF10269">
    <property type="entry name" value="Tmemb_185A"/>
    <property type="match status" value="1"/>
</dbReference>
<evidence type="ECO:0000256" key="6">
    <source>
        <dbReference type="SAM" id="MobiDB-lite"/>
    </source>
</evidence>
<dbReference type="EMBL" id="HE575322">
    <property type="protein sequence ID" value="CCC92887.1"/>
    <property type="molecule type" value="Genomic_DNA"/>
</dbReference>
<dbReference type="Gene3D" id="1.10.287.110">
    <property type="entry name" value="DnaJ domain"/>
    <property type="match status" value="1"/>
</dbReference>
<comment type="subcellular location">
    <subcellularLocation>
        <location evidence="1">Membrane</location>
        <topology evidence="1">Lipid-anchor</topology>
    </subcellularLocation>
</comment>
<dbReference type="GO" id="GO:0016020">
    <property type="term" value="C:membrane"/>
    <property type="evidence" value="ECO:0007669"/>
    <property type="project" value="UniProtKB-SubCell"/>
</dbReference>
<dbReference type="InterPro" id="IPR018253">
    <property type="entry name" value="DnaJ_domain_CS"/>
</dbReference>
<feature type="domain" description="J" evidence="8">
    <location>
        <begin position="9"/>
        <end position="72"/>
    </location>
</feature>
<reference evidence="9" key="1">
    <citation type="journal article" date="2012" name="Proc. Natl. Acad. Sci. U.S.A.">
        <title>Antigenic diversity is generated by distinct evolutionary mechanisms in African trypanosome species.</title>
        <authorList>
            <person name="Jackson A.P."/>
            <person name="Berry A."/>
            <person name="Aslett M."/>
            <person name="Allison H.C."/>
            <person name="Burton P."/>
            <person name="Vavrova-Anderson J."/>
            <person name="Brown R."/>
            <person name="Browne H."/>
            <person name="Corton N."/>
            <person name="Hauser H."/>
            <person name="Gamble J."/>
            <person name="Gilderthorp R."/>
            <person name="Marcello L."/>
            <person name="McQuillan J."/>
            <person name="Otto T.D."/>
            <person name="Quail M.A."/>
            <person name="Sanders M.J."/>
            <person name="van Tonder A."/>
            <person name="Ginger M.L."/>
            <person name="Field M.C."/>
            <person name="Barry J.D."/>
            <person name="Hertz-Fowler C."/>
            <person name="Berriman M."/>
        </authorList>
    </citation>
    <scope>NUCLEOTIDE SEQUENCE</scope>
    <source>
        <strain evidence="9">IL3000</strain>
    </source>
</reference>
<dbReference type="CDD" id="cd06257">
    <property type="entry name" value="DnaJ"/>
    <property type="match status" value="1"/>
</dbReference>
<evidence type="ECO:0000259" key="8">
    <source>
        <dbReference type="PROSITE" id="PS50076"/>
    </source>
</evidence>
<dbReference type="GO" id="GO:0005737">
    <property type="term" value="C:cytoplasm"/>
    <property type="evidence" value="ECO:0007669"/>
    <property type="project" value="UniProtKB-ARBA"/>
</dbReference>
<evidence type="ECO:0000256" key="3">
    <source>
        <dbReference type="ARBA" id="ARBA00023139"/>
    </source>
</evidence>
<feature type="transmembrane region" description="Helical" evidence="7">
    <location>
        <begin position="92"/>
        <end position="117"/>
    </location>
</feature>
<feature type="transmembrane region" description="Helical" evidence="7">
    <location>
        <begin position="129"/>
        <end position="149"/>
    </location>
</feature>
<dbReference type="InterPro" id="IPR019396">
    <property type="entry name" value="TM_Fragile-X-F-assoc"/>
</dbReference>
<evidence type="ECO:0000256" key="2">
    <source>
        <dbReference type="ARBA" id="ARBA00023136"/>
    </source>
</evidence>
<dbReference type="Pfam" id="PF00226">
    <property type="entry name" value="DnaJ"/>
    <property type="match status" value="1"/>
</dbReference>
<gene>
    <name evidence="9" type="ORF">TCIL3000_9_2840</name>
</gene>